<protein>
    <submittedName>
        <fullName evidence="2">Uncharacterized protein</fullName>
    </submittedName>
</protein>
<name>M1DRG2_SOLTU</name>
<proteinExistence type="predicted"/>
<dbReference type="InParanoid" id="M1DRG2"/>
<dbReference type="Proteomes" id="UP000011115">
    <property type="component" value="Unassembled WGS sequence"/>
</dbReference>
<accession>M1DRG2</accession>
<evidence type="ECO:0000313" key="2">
    <source>
        <dbReference type="EnsemblPlants" id="PGSC0003DMT400093206"/>
    </source>
</evidence>
<reference evidence="3" key="1">
    <citation type="journal article" date="2011" name="Nature">
        <title>Genome sequence and analysis of the tuber crop potato.</title>
        <authorList>
            <consortium name="The Potato Genome Sequencing Consortium"/>
        </authorList>
    </citation>
    <scope>NUCLEOTIDE SEQUENCE [LARGE SCALE GENOMIC DNA]</scope>
    <source>
        <strain evidence="3">cv. DM1-3 516 R44</strain>
    </source>
</reference>
<sequence length="135" mass="15140">MAREALREEDLGNVACSTKCLVTAQPLRGGPQIVVLTTTHEGAREAWTSSLRVLYKLFLSQIHPIEVINSQHPNNSQNPLPHKISLTRNPPLKKNKNLKTRAQDFIFLTQIRGEISNQDSSKPRVFNLVMGSSKK</sequence>
<dbReference type="EnsemblPlants" id="PGSC0003DMT400093206">
    <property type="protein sequence ID" value="PGSC0003DMT400093206"/>
    <property type="gene ID" value="PGSC0003DMG400042777"/>
</dbReference>
<dbReference type="Gramene" id="PGSC0003DMT400093206">
    <property type="protein sequence ID" value="PGSC0003DMT400093206"/>
    <property type="gene ID" value="PGSC0003DMG400042777"/>
</dbReference>
<organism evidence="2 3">
    <name type="scientific">Solanum tuberosum</name>
    <name type="common">Potato</name>
    <dbReference type="NCBI Taxonomy" id="4113"/>
    <lineage>
        <taxon>Eukaryota</taxon>
        <taxon>Viridiplantae</taxon>
        <taxon>Streptophyta</taxon>
        <taxon>Embryophyta</taxon>
        <taxon>Tracheophyta</taxon>
        <taxon>Spermatophyta</taxon>
        <taxon>Magnoliopsida</taxon>
        <taxon>eudicotyledons</taxon>
        <taxon>Gunneridae</taxon>
        <taxon>Pentapetalae</taxon>
        <taxon>asterids</taxon>
        <taxon>lamiids</taxon>
        <taxon>Solanales</taxon>
        <taxon>Solanaceae</taxon>
        <taxon>Solanoideae</taxon>
        <taxon>Solaneae</taxon>
        <taxon>Solanum</taxon>
    </lineage>
</organism>
<evidence type="ECO:0000313" key="3">
    <source>
        <dbReference type="Proteomes" id="UP000011115"/>
    </source>
</evidence>
<feature type="compositionally biased region" description="Polar residues" evidence="1">
    <location>
        <begin position="70"/>
        <end position="79"/>
    </location>
</feature>
<evidence type="ECO:0000256" key="1">
    <source>
        <dbReference type="SAM" id="MobiDB-lite"/>
    </source>
</evidence>
<dbReference type="PaxDb" id="4113-PGSC0003DMT400093206"/>
<feature type="region of interest" description="Disordered" evidence="1">
    <location>
        <begin position="70"/>
        <end position="95"/>
    </location>
</feature>
<dbReference type="HOGENOM" id="CLU_1889446_0_0_1"/>
<reference evidence="2" key="2">
    <citation type="submission" date="2015-06" db="UniProtKB">
        <authorList>
            <consortium name="EnsemblPlants"/>
        </authorList>
    </citation>
    <scope>IDENTIFICATION</scope>
    <source>
        <strain evidence="2">DM1-3 516 R44</strain>
    </source>
</reference>
<dbReference type="AlphaFoldDB" id="M1DRG2"/>
<keyword evidence="3" id="KW-1185">Reference proteome</keyword>